<evidence type="ECO:0000256" key="1">
    <source>
        <dbReference type="SAM" id="MobiDB-lite"/>
    </source>
</evidence>
<reference evidence="2 3" key="1">
    <citation type="submission" date="2019-05" db="EMBL/GenBank/DDBJ databases">
        <title>Another draft genome of Portunus trituberculatus and its Hox gene families provides insights of decapod evolution.</title>
        <authorList>
            <person name="Jeong J.-H."/>
            <person name="Song I."/>
            <person name="Kim S."/>
            <person name="Choi T."/>
            <person name="Kim D."/>
            <person name="Ryu S."/>
            <person name="Kim W."/>
        </authorList>
    </citation>
    <scope>NUCLEOTIDE SEQUENCE [LARGE SCALE GENOMIC DNA]</scope>
    <source>
        <tissue evidence="2">Muscle</tissue>
    </source>
</reference>
<feature type="region of interest" description="Disordered" evidence="1">
    <location>
        <begin position="67"/>
        <end position="90"/>
    </location>
</feature>
<name>A0A5B7I472_PORTR</name>
<gene>
    <name evidence="2" type="ORF">E2C01_070696</name>
</gene>
<feature type="compositionally biased region" description="Basic and acidic residues" evidence="1">
    <location>
        <begin position="75"/>
        <end position="90"/>
    </location>
</feature>
<evidence type="ECO:0000313" key="3">
    <source>
        <dbReference type="Proteomes" id="UP000324222"/>
    </source>
</evidence>
<evidence type="ECO:0000313" key="2">
    <source>
        <dbReference type="EMBL" id="MPC76287.1"/>
    </source>
</evidence>
<protein>
    <submittedName>
        <fullName evidence="2">Uncharacterized protein</fullName>
    </submittedName>
</protein>
<dbReference type="EMBL" id="VSRR010042998">
    <property type="protein sequence ID" value="MPC76287.1"/>
    <property type="molecule type" value="Genomic_DNA"/>
</dbReference>
<sequence length="129" mass="14202">MKKDSVRGKLKTDVGMEVEGRGRTGGGAGRALRGAEEVRKDLHECLHQAAPPTCDVKASGVAKRMRRLQGTPGRDASRGGHGGVDDLKDPKLQITLEHNCPSAPEMKEKARKAMKMIGRCERVRRWYVK</sequence>
<organism evidence="2 3">
    <name type="scientific">Portunus trituberculatus</name>
    <name type="common">Swimming crab</name>
    <name type="synonym">Neptunus trituberculatus</name>
    <dbReference type="NCBI Taxonomy" id="210409"/>
    <lineage>
        <taxon>Eukaryota</taxon>
        <taxon>Metazoa</taxon>
        <taxon>Ecdysozoa</taxon>
        <taxon>Arthropoda</taxon>
        <taxon>Crustacea</taxon>
        <taxon>Multicrustacea</taxon>
        <taxon>Malacostraca</taxon>
        <taxon>Eumalacostraca</taxon>
        <taxon>Eucarida</taxon>
        <taxon>Decapoda</taxon>
        <taxon>Pleocyemata</taxon>
        <taxon>Brachyura</taxon>
        <taxon>Eubrachyura</taxon>
        <taxon>Portunoidea</taxon>
        <taxon>Portunidae</taxon>
        <taxon>Portuninae</taxon>
        <taxon>Portunus</taxon>
    </lineage>
</organism>
<dbReference type="Proteomes" id="UP000324222">
    <property type="component" value="Unassembled WGS sequence"/>
</dbReference>
<feature type="compositionally biased region" description="Basic and acidic residues" evidence="1">
    <location>
        <begin position="1"/>
        <end position="22"/>
    </location>
</feature>
<keyword evidence="3" id="KW-1185">Reference proteome</keyword>
<dbReference type="AlphaFoldDB" id="A0A5B7I472"/>
<comment type="caution">
    <text evidence="2">The sequence shown here is derived from an EMBL/GenBank/DDBJ whole genome shotgun (WGS) entry which is preliminary data.</text>
</comment>
<accession>A0A5B7I472</accession>
<proteinExistence type="predicted"/>
<feature type="region of interest" description="Disordered" evidence="1">
    <location>
        <begin position="1"/>
        <end position="35"/>
    </location>
</feature>